<sequence length="366" mass="41285">MESQRLLTIVLLELLLVLGQSWANNNRLNLHNNYRNMLVRLNTNKVALGGVQELREGLVEVSFDYGATWGTICSTSWSMREGNVVCRQLGLGYASKATLSTEHGDNKKHPWAMVGTLCRGTESRLADCSRETIYPSLCNVQNRNVSVVTCVSHSADLEIGLADIEKSARLEAVPMSRLTCAMEEHCVSADAYEIRRTQPNAARLLLRFSVKASNVGTADVSPYANYKDWVWHQCHRHYHSMNVFATFDVYDLKYRKVAQGHKASFCLMDTDCQPGVRAKYTCGNTTQGISVGCADTYTHVLDCQWVDVTRVPVNRRYILRVALNPEYRLGEISFENNGAECLLDYTGVSSTTRIYNCKRSPLWFRK</sequence>
<protein>
    <submittedName>
        <fullName evidence="6">Lysyl oxidase homolog 2A</fullName>
    </submittedName>
</protein>
<evidence type="ECO:0000313" key="5">
    <source>
        <dbReference type="Proteomes" id="UP001652661"/>
    </source>
</evidence>
<dbReference type="PRINTS" id="PR00258">
    <property type="entry name" value="SPERACTRCPTR"/>
</dbReference>
<comment type="caution">
    <text evidence="2">Lacks conserved residue(s) required for the propagation of feature annotation.</text>
</comment>
<dbReference type="Pfam" id="PF01186">
    <property type="entry name" value="Lysyl_oxidase"/>
    <property type="match status" value="1"/>
</dbReference>
<organism evidence="5 6">
    <name type="scientific">Drosophila kikkawai</name>
    <name type="common">Fruit fly</name>
    <dbReference type="NCBI Taxonomy" id="30033"/>
    <lineage>
        <taxon>Eukaryota</taxon>
        <taxon>Metazoa</taxon>
        <taxon>Ecdysozoa</taxon>
        <taxon>Arthropoda</taxon>
        <taxon>Hexapoda</taxon>
        <taxon>Insecta</taxon>
        <taxon>Pterygota</taxon>
        <taxon>Neoptera</taxon>
        <taxon>Endopterygota</taxon>
        <taxon>Diptera</taxon>
        <taxon>Brachycera</taxon>
        <taxon>Muscomorpha</taxon>
        <taxon>Ephydroidea</taxon>
        <taxon>Drosophilidae</taxon>
        <taxon>Drosophila</taxon>
        <taxon>Sophophora</taxon>
    </lineage>
</organism>
<dbReference type="SUPFAM" id="SSF56487">
    <property type="entry name" value="SRCR-like"/>
    <property type="match status" value="1"/>
</dbReference>
<feature type="domain" description="SRCR" evidence="4">
    <location>
        <begin position="39"/>
        <end position="151"/>
    </location>
</feature>
<reference evidence="6" key="1">
    <citation type="submission" date="2025-08" db="UniProtKB">
        <authorList>
            <consortium name="RefSeq"/>
        </authorList>
    </citation>
    <scope>IDENTIFICATION</scope>
    <source>
        <strain evidence="6">14028-0561.14</strain>
        <tissue evidence="6">Whole fly</tissue>
    </source>
</reference>
<dbReference type="InterPro" id="IPR001695">
    <property type="entry name" value="Lysyl_oxidase"/>
</dbReference>
<dbReference type="GO" id="GO:0016020">
    <property type="term" value="C:membrane"/>
    <property type="evidence" value="ECO:0007669"/>
    <property type="project" value="InterPro"/>
</dbReference>
<dbReference type="GO" id="GO:0005615">
    <property type="term" value="C:extracellular space"/>
    <property type="evidence" value="ECO:0007669"/>
    <property type="project" value="TreeGrafter"/>
</dbReference>
<dbReference type="OrthoDB" id="547291at2759"/>
<dbReference type="SMART" id="SM00202">
    <property type="entry name" value="SR"/>
    <property type="match status" value="1"/>
</dbReference>
<dbReference type="PROSITE" id="PS50287">
    <property type="entry name" value="SRCR_2"/>
    <property type="match status" value="1"/>
</dbReference>
<dbReference type="Proteomes" id="UP001652661">
    <property type="component" value="Chromosome 3R"/>
</dbReference>
<dbReference type="RefSeq" id="XP_017038329.1">
    <property type="nucleotide sequence ID" value="XM_017182840.3"/>
</dbReference>
<dbReference type="InterPro" id="IPR050912">
    <property type="entry name" value="LOX-like_protein"/>
</dbReference>
<evidence type="ECO:0000313" key="6">
    <source>
        <dbReference type="RefSeq" id="XP_017038329.1"/>
    </source>
</evidence>
<dbReference type="GO" id="GO:0005507">
    <property type="term" value="F:copper ion binding"/>
    <property type="evidence" value="ECO:0007669"/>
    <property type="project" value="InterPro"/>
</dbReference>
<name>A0A6P4JUJ2_DROKI</name>
<accession>A0A6P4JUJ2</accession>
<gene>
    <name evidence="6" type="primary">Loxl1</name>
</gene>
<dbReference type="GO" id="GO:0004720">
    <property type="term" value="F:protein-lysine 6-oxidase activity"/>
    <property type="evidence" value="ECO:0007669"/>
    <property type="project" value="TreeGrafter"/>
</dbReference>
<keyword evidence="5" id="KW-1185">Reference proteome</keyword>
<dbReference type="InterPro" id="IPR001190">
    <property type="entry name" value="SRCR"/>
</dbReference>
<keyword evidence="3" id="KW-0732">Signal</keyword>
<feature type="chain" id="PRO_5027535371" evidence="3">
    <location>
        <begin position="24"/>
        <end position="366"/>
    </location>
</feature>
<evidence type="ECO:0000256" key="2">
    <source>
        <dbReference type="PROSITE-ProRule" id="PRU00196"/>
    </source>
</evidence>
<evidence type="ECO:0000256" key="3">
    <source>
        <dbReference type="SAM" id="SignalP"/>
    </source>
</evidence>
<evidence type="ECO:0000256" key="1">
    <source>
        <dbReference type="ARBA" id="ARBA00023157"/>
    </source>
</evidence>
<dbReference type="InterPro" id="IPR036772">
    <property type="entry name" value="SRCR-like_dom_sf"/>
</dbReference>
<keyword evidence="1 2" id="KW-1015">Disulfide bond</keyword>
<dbReference type="FunFam" id="3.10.250.10:FF:000008">
    <property type="entry name" value="Lysyl oxidase homolog 2"/>
    <property type="match status" value="1"/>
</dbReference>
<dbReference type="Gene3D" id="3.10.250.10">
    <property type="entry name" value="SRCR-like domain"/>
    <property type="match status" value="1"/>
</dbReference>
<feature type="disulfide bond" evidence="2">
    <location>
        <begin position="118"/>
        <end position="128"/>
    </location>
</feature>
<dbReference type="PRINTS" id="PR00074">
    <property type="entry name" value="LYSYLOXIDASE"/>
</dbReference>
<proteinExistence type="predicted"/>
<dbReference type="PANTHER" id="PTHR45817">
    <property type="entry name" value="LYSYL OXIDASE-LIKE-RELATED"/>
    <property type="match status" value="1"/>
</dbReference>
<feature type="signal peptide" evidence="3">
    <location>
        <begin position="1"/>
        <end position="23"/>
    </location>
</feature>
<dbReference type="AlphaFoldDB" id="A0A6P4JUJ2"/>
<evidence type="ECO:0000259" key="4">
    <source>
        <dbReference type="PROSITE" id="PS50287"/>
    </source>
</evidence>
<dbReference type="PANTHER" id="PTHR45817:SF4">
    <property type="entry name" value="LYSYL OXIDASE-LIKE-RELATED"/>
    <property type="match status" value="1"/>
</dbReference>
<dbReference type="Pfam" id="PF00530">
    <property type="entry name" value="SRCR"/>
    <property type="match status" value="1"/>
</dbReference>